<proteinExistence type="predicted"/>
<accession>G0N5R8</accession>
<reference evidence="2" key="1">
    <citation type="submission" date="2011-07" db="EMBL/GenBank/DDBJ databases">
        <authorList>
            <consortium name="Caenorhabditis brenneri Sequencing and Analysis Consortium"/>
            <person name="Wilson R.K."/>
        </authorList>
    </citation>
    <scope>NUCLEOTIDE SEQUENCE [LARGE SCALE GENOMIC DNA]</scope>
    <source>
        <strain evidence="2">PB2801</strain>
    </source>
</reference>
<gene>
    <name evidence="1" type="ORF">CAEBREN_09475</name>
</gene>
<dbReference type="EMBL" id="GL379840">
    <property type="protein sequence ID" value="EGT53265.1"/>
    <property type="molecule type" value="Genomic_DNA"/>
</dbReference>
<protein>
    <submittedName>
        <fullName evidence="1">Uncharacterized protein</fullName>
    </submittedName>
</protein>
<sequence>MSRFINYEPMKYI</sequence>
<name>G0N5R8_CAEBE</name>
<dbReference type="InParanoid" id="G0N5R8"/>
<keyword evidence="2" id="KW-1185">Reference proteome</keyword>
<evidence type="ECO:0000313" key="1">
    <source>
        <dbReference type="EMBL" id="EGT53265.1"/>
    </source>
</evidence>
<organism evidence="2">
    <name type="scientific">Caenorhabditis brenneri</name>
    <name type="common">Nematode worm</name>
    <dbReference type="NCBI Taxonomy" id="135651"/>
    <lineage>
        <taxon>Eukaryota</taxon>
        <taxon>Metazoa</taxon>
        <taxon>Ecdysozoa</taxon>
        <taxon>Nematoda</taxon>
        <taxon>Chromadorea</taxon>
        <taxon>Rhabditida</taxon>
        <taxon>Rhabditina</taxon>
        <taxon>Rhabditomorpha</taxon>
        <taxon>Rhabditoidea</taxon>
        <taxon>Rhabditidae</taxon>
        <taxon>Peloderinae</taxon>
        <taxon>Caenorhabditis</taxon>
    </lineage>
</organism>
<evidence type="ECO:0000313" key="2">
    <source>
        <dbReference type="Proteomes" id="UP000008068"/>
    </source>
</evidence>
<dbReference type="Proteomes" id="UP000008068">
    <property type="component" value="Unassembled WGS sequence"/>
</dbReference>